<evidence type="ECO:0000256" key="7">
    <source>
        <dbReference type="ARBA" id="ARBA00022771"/>
    </source>
</evidence>
<dbReference type="SMART" id="SM00061">
    <property type="entry name" value="MATH"/>
    <property type="match status" value="1"/>
</dbReference>
<dbReference type="InterPro" id="IPR001293">
    <property type="entry name" value="Znf_TRAF"/>
</dbReference>
<evidence type="ECO:0000256" key="10">
    <source>
        <dbReference type="ARBA" id="ARBA00023054"/>
    </source>
</evidence>
<keyword evidence="7 11" id="KW-0863">Zinc-finger</keyword>
<feature type="zinc finger region" description="TRAF-type" evidence="11">
    <location>
        <begin position="166"/>
        <end position="222"/>
    </location>
</feature>
<keyword evidence="6" id="KW-0677">Repeat</keyword>
<dbReference type="GO" id="GO:0008270">
    <property type="term" value="F:zinc ion binding"/>
    <property type="evidence" value="ECO:0007669"/>
    <property type="project" value="UniProtKB-KW"/>
</dbReference>
<dbReference type="SUPFAM" id="SSF57850">
    <property type="entry name" value="RING/U-box"/>
    <property type="match status" value="1"/>
</dbReference>
<dbReference type="InterPro" id="IPR027370">
    <property type="entry name" value="Znf-RING_euk"/>
</dbReference>
<evidence type="ECO:0000256" key="6">
    <source>
        <dbReference type="ARBA" id="ARBA00022737"/>
    </source>
</evidence>
<dbReference type="InterPro" id="IPR012227">
    <property type="entry name" value="TNF_rcpt-assoc_TRAF_met"/>
</dbReference>
<feature type="domain" description="RING-type" evidence="13">
    <location>
        <begin position="30"/>
        <end position="68"/>
    </location>
</feature>
<keyword evidence="10 12" id="KW-0175">Coiled coil</keyword>
<dbReference type="GO" id="GO:0043122">
    <property type="term" value="P:regulation of canonical NF-kappaB signal transduction"/>
    <property type="evidence" value="ECO:0007669"/>
    <property type="project" value="TreeGrafter"/>
</dbReference>
<dbReference type="AlphaFoldDB" id="A0AAD9QGL9"/>
<evidence type="ECO:0000256" key="5">
    <source>
        <dbReference type="ARBA" id="ARBA00022723"/>
    </source>
</evidence>
<evidence type="ECO:0000259" key="15">
    <source>
        <dbReference type="PROSITE" id="PS50145"/>
    </source>
</evidence>
<dbReference type="InterPro" id="IPR017907">
    <property type="entry name" value="Znf_RING_CS"/>
</dbReference>
<dbReference type="Proteomes" id="UP001249851">
    <property type="component" value="Unassembled WGS sequence"/>
</dbReference>
<dbReference type="InterPro" id="IPR008974">
    <property type="entry name" value="TRAF-like"/>
</dbReference>
<dbReference type="Gene3D" id="2.60.210.10">
    <property type="entry name" value="Apoptosis, Tumor Necrosis Factor Receptor Associated Protein 2, Chain A"/>
    <property type="match status" value="1"/>
</dbReference>
<evidence type="ECO:0000313" key="17">
    <source>
        <dbReference type="Proteomes" id="UP001249851"/>
    </source>
</evidence>
<evidence type="ECO:0000256" key="8">
    <source>
        <dbReference type="ARBA" id="ARBA00022833"/>
    </source>
</evidence>
<keyword evidence="16" id="KW-0675">Receptor</keyword>
<dbReference type="PROSITE" id="PS50089">
    <property type="entry name" value="ZF_RING_2"/>
    <property type="match status" value="1"/>
</dbReference>
<dbReference type="PROSITE" id="PS50145">
    <property type="entry name" value="ZF_TRAF"/>
    <property type="match status" value="2"/>
</dbReference>
<accession>A0AAD9QGL9</accession>
<dbReference type="GO" id="GO:0042981">
    <property type="term" value="P:regulation of apoptotic process"/>
    <property type="evidence" value="ECO:0007669"/>
    <property type="project" value="InterPro"/>
</dbReference>
<evidence type="ECO:0000256" key="11">
    <source>
        <dbReference type="PROSITE-ProRule" id="PRU00207"/>
    </source>
</evidence>
<keyword evidence="4" id="KW-0053">Apoptosis</keyword>
<dbReference type="InterPro" id="IPR001841">
    <property type="entry name" value="Znf_RING"/>
</dbReference>
<dbReference type="FunFam" id="3.30.40.10:FF:000121">
    <property type="entry name" value="TNF receptor-associated factor"/>
    <property type="match status" value="1"/>
</dbReference>
<keyword evidence="9" id="KW-0832">Ubl conjugation</keyword>
<dbReference type="GO" id="GO:0007165">
    <property type="term" value="P:signal transduction"/>
    <property type="evidence" value="ECO:0007669"/>
    <property type="project" value="InterPro"/>
</dbReference>
<dbReference type="GO" id="GO:0006915">
    <property type="term" value="P:apoptotic process"/>
    <property type="evidence" value="ECO:0007669"/>
    <property type="project" value="UniProtKB-KW"/>
</dbReference>
<feature type="domain" description="TRAF-type" evidence="15">
    <location>
        <begin position="112"/>
        <end position="164"/>
    </location>
</feature>
<evidence type="ECO:0000256" key="1">
    <source>
        <dbReference type="ARBA" id="ARBA00004496"/>
    </source>
</evidence>
<dbReference type="InterPro" id="IPR013083">
    <property type="entry name" value="Znf_RING/FYVE/PHD"/>
</dbReference>
<dbReference type="SMART" id="SM00184">
    <property type="entry name" value="RING"/>
    <property type="match status" value="1"/>
</dbReference>
<comment type="subcellular location">
    <subcellularLocation>
        <location evidence="1">Cytoplasm</location>
    </subcellularLocation>
</comment>
<name>A0AAD9QGL9_ACRCE</name>
<dbReference type="EMBL" id="JARQWQ010000034">
    <property type="protein sequence ID" value="KAK2560917.1"/>
    <property type="molecule type" value="Genomic_DNA"/>
</dbReference>
<dbReference type="PROSITE" id="PS00518">
    <property type="entry name" value="ZF_RING_1"/>
    <property type="match status" value="1"/>
</dbReference>
<reference evidence="16" key="2">
    <citation type="journal article" date="2023" name="Science">
        <title>Genomic signatures of disease resistance in endangered staghorn corals.</title>
        <authorList>
            <person name="Vollmer S.V."/>
            <person name="Selwyn J.D."/>
            <person name="Despard B.A."/>
            <person name="Roesel C.L."/>
        </authorList>
    </citation>
    <scope>NUCLEOTIDE SEQUENCE</scope>
    <source>
        <strain evidence="16">K2</strain>
    </source>
</reference>
<dbReference type="FunFam" id="2.60.210.10:FF:000001">
    <property type="entry name" value="TNF receptor-associated factor"/>
    <property type="match status" value="1"/>
</dbReference>
<keyword evidence="2" id="KW-0963">Cytoplasm</keyword>
<evidence type="ECO:0000256" key="12">
    <source>
        <dbReference type="SAM" id="Coils"/>
    </source>
</evidence>
<proteinExistence type="predicted"/>
<feature type="zinc finger region" description="TRAF-type" evidence="11">
    <location>
        <begin position="112"/>
        <end position="164"/>
    </location>
</feature>
<sequence>MHRELYSTNMCVKIEDRAQFVATLDERLTCPICKNVFDEPWQASCGHRFCKKCLDGSFESEILRCPFDGEEWEREGFFRDKCCEREVLSLSCFCRYKNRGCKWKGELRYLKTHETSCQYSDVKCQACGETMERKKLEEHALNDCINRALKCTYCGEKVPQSKMEDHLEICPKFPIGCILNCGQEDIPRDTMNEHVTIHCPKSERPCPFSIHGCEFKGTSESLDTHVKSSLEYHLKLMSDSSYEFNRRHKEMEEKVSRLEHERDALEQQLQNQTEELVVARTNIQTQQTKISMIERTAFEQKRDMEKLHRHLEVAGNGASGDALSSQMEEIMTIVREHETQVNKLHNEVTNLKATRLASNDADPWSKAGLSHQACERRFERNEHQLALHEIQLSEQDVRTQMLEATSHDGVYIWKIDQYSRRFQEAASGKTVSIYSPPFYVGRFGYKVCARLYLNGDGMGRGTHLSVFFVIMRGEYDALLQWPFSQRVHFRLLDQDRVKDACDSFRPDPRSTSFKRPSSDMNIASGCPTFISIGQLRQGGYIRNDTMFIKISVDMIGLQGNAASNH</sequence>
<dbReference type="GO" id="GO:0009898">
    <property type="term" value="C:cytoplasmic side of plasma membrane"/>
    <property type="evidence" value="ECO:0007669"/>
    <property type="project" value="TreeGrafter"/>
</dbReference>
<evidence type="ECO:0000259" key="13">
    <source>
        <dbReference type="PROSITE" id="PS50089"/>
    </source>
</evidence>
<dbReference type="Pfam" id="PF21355">
    <property type="entry name" value="TRAF-mep_MATH"/>
    <property type="match status" value="1"/>
</dbReference>
<protein>
    <submittedName>
        <fullName evidence="16">TNF receptor-associated factor 3</fullName>
    </submittedName>
</protein>
<keyword evidence="17" id="KW-1185">Reference proteome</keyword>
<dbReference type="PIRSF" id="PIRSF015614">
    <property type="entry name" value="TRAF"/>
    <property type="match status" value="1"/>
</dbReference>
<dbReference type="InterPro" id="IPR002083">
    <property type="entry name" value="MATH/TRAF_dom"/>
</dbReference>
<dbReference type="Pfam" id="PF02176">
    <property type="entry name" value="zf-TRAF"/>
    <property type="match status" value="1"/>
</dbReference>
<evidence type="ECO:0000259" key="14">
    <source>
        <dbReference type="PROSITE" id="PS50144"/>
    </source>
</evidence>
<feature type="domain" description="MATH" evidence="14">
    <location>
        <begin position="408"/>
        <end position="552"/>
    </location>
</feature>
<organism evidence="16 17">
    <name type="scientific">Acropora cervicornis</name>
    <name type="common">Staghorn coral</name>
    <dbReference type="NCBI Taxonomy" id="6130"/>
    <lineage>
        <taxon>Eukaryota</taxon>
        <taxon>Metazoa</taxon>
        <taxon>Cnidaria</taxon>
        <taxon>Anthozoa</taxon>
        <taxon>Hexacorallia</taxon>
        <taxon>Scleractinia</taxon>
        <taxon>Astrocoeniina</taxon>
        <taxon>Acroporidae</taxon>
        <taxon>Acropora</taxon>
    </lineage>
</organism>
<feature type="domain" description="TRAF-type" evidence="15">
    <location>
        <begin position="166"/>
        <end position="222"/>
    </location>
</feature>
<dbReference type="GO" id="GO:0005164">
    <property type="term" value="F:tumor necrosis factor receptor binding"/>
    <property type="evidence" value="ECO:0007669"/>
    <property type="project" value="TreeGrafter"/>
</dbReference>
<gene>
    <name evidence="16" type="ORF">P5673_016032</name>
</gene>
<evidence type="ECO:0000313" key="16">
    <source>
        <dbReference type="EMBL" id="KAK2560917.1"/>
    </source>
</evidence>
<evidence type="ECO:0000256" key="4">
    <source>
        <dbReference type="ARBA" id="ARBA00022703"/>
    </source>
</evidence>
<dbReference type="Gene3D" id="3.30.40.10">
    <property type="entry name" value="Zinc/RING finger domain, C3HC4 (zinc finger)"/>
    <property type="match status" value="3"/>
</dbReference>
<dbReference type="GO" id="GO:0005737">
    <property type="term" value="C:cytoplasm"/>
    <property type="evidence" value="ECO:0007669"/>
    <property type="project" value="UniProtKB-SubCell"/>
</dbReference>
<evidence type="ECO:0000256" key="3">
    <source>
        <dbReference type="ARBA" id="ARBA00022499"/>
    </source>
</evidence>
<feature type="coiled-coil region" evidence="12">
    <location>
        <begin position="327"/>
        <end position="354"/>
    </location>
</feature>
<dbReference type="InterPro" id="IPR049342">
    <property type="entry name" value="TRAF1-6_MATH_dom"/>
</dbReference>
<feature type="coiled-coil region" evidence="12">
    <location>
        <begin position="241"/>
        <end position="282"/>
    </location>
</feature>
<keyword evidence="8 11" id="KW-0862">Zinc</keyword>
<dbReference type="PANTHER" id="PTHR10131:SF153">
    <property type="entry name" value="RING-TYPE DOMAIN-CONTAINING PROTEIN"/>
    <property type="match status" value="1"/>
</dbReference>
<dbReference type="SUPFAM" id="SSF49599">
    <property type="entry name" value="TRAF domain-like"/>
    <property type="match status" value="3"/>
</dbReference>
<keyword evidence="5 11" id="KW-0479">Metal-binding</keyword>
<keyword evidence="3" id="KW-1017">Isopeptide bond</keyword>
<comment type="caution">
    <text evidence="16">The sequence shown here is derived from an EMBL/GenBank/DDBJ whole genome shotgun (WGS) entry which is preliminary data.</text>
</comment>
<dbReference type="Pfam" id="PF13445">
    <property type="entry name" value="zf-RING_UBOX"/>
    <property type="match status" value="1"/>
</dbReference>
<dbReference type="PANTHER" id="PTHR10131">
    <property type="entry name" value="TNF RECEPTOR ASSOCIATED FACTOR"/>
    <property type="match status" value="1"/>
</dbReference>
<evidence type="ECO:0000256" key="9">
    <source>
        <dbReference type="ARBA" id="ARBA00022843"/>
    </source>
</evidence>
<reference evidence="16" key="1">
    <citation type="journal article" date="2023" name="G3 (Bethesda)">
        <title>Whole genome assembly and annotation of the endangered Caribbean coral Acropora cervicornis.</title>
        <authorList>
            <person name="Selwyn J.D."/>
            <person name="Vollmer S.V."/>
        </authorList>
    </citation>
    <scope>NUCLEOTIDE SEQUENCE</scope>
    <source>
        <strain evidence="16">K2</strain>
    </source>
</reference>
<dbReference type="PROSITE" id="PS50144">
    <property type="entry name" value="MATH"/>
    <property type="match status" value="1"/>
</dbReference>
<evidence type="ECO:0000256" key="2">
    <source>
        <dbReference type="ARBA" id="ARBA00022490"/>
    </source>
</evidence>